<evidence type="ECO:0000259" key="3">
    <source>
        <dbReference type="Pfam" id="PF02638"/>
    </source>
</evidence>
<feature type="chain" id="PRO_5004268727" evidence="2">
    <location>
        <begin position="23"/>
        <end position="434"/>
    </location>
</feature>
<accession>Q669B7</accession>
<proteinExistence type="predicted"/>
<organism evidence="4 5">
    <name type="scientific">Yersinia pseudotuberculosis serotype I (strain IP32953)</name>
    <dbReference type="NCBI Taxonomy" id="273123"/>
    <lineage>
        <taxon>Bacteria</taxon>
        <taxon>Pseudomonadati</taxon>
        <taxon>Pseudomonadota</taxon>
        <taxon>Gammaproteobacteria</taxon>
        <taxon>Enterobacterales</taxon>
        <taxon>Yersiniaceae</taxon>
        <taxon>Yersinia</taxon>
    </lineage>
</organism>
<dbReference type="PATRIC" id="fig|273123.14.peg.4274"/>
<name>Q669B7_YERPS</name>
<dbReference type="Pfam" id="PF02638">
    <property type="entry name" value="GHL10"/>
    <property type="match status" value="1"/>
</dbReference>
<dbReference type="PANTHER" id="PTHR43405:SF1">
    <property type="entry name" value="GLYCOSYL HYDROLASE DIGH"/>
    <property type="match status" value="1"/>
</dbReference>
<dbReference type="InterPro" id="IPR017853">
    <property type="entry name" value="GH"/>
</dbReference>
<evidence type="ECO:0000313" key="4">
    <source>
        <dbReference type="EMBL" id="CAH21808.1"/>
    </source>
</evidence>
<evidence type="ECO:0000256" key="1">
    <source>
        <dbReference type="ARBA" id="ARBA00022729"/>
    </source>
</evidence>
<gene>
    <name evidence="4" type="ordered locus">YPTB2570</name>
</gene>
<dbReference type="Gene3D" id="3.20.20.80">
    <property type="entry name" value="Glycosidases"/>
    <property type="match status" value="1"/>
</dbReference>
<dbReference type="RefSeq" id="WP_011192663.1">
    <property type="nucleotide sequence ID" value="NC_006155.1"/>
</dbReference>
<reference evidence="4 5" key="1">
    <citation type="journal article" date="2004" name="Proc. Natl. Acad. Sci. U.S.A.">
        <title>Insights into the evolution of Yersinia pestis through whole-genome comparison with Yersinia pseudotuberculosis.</title>
        <authorList>
            <person name="Chain P.S.G."/>
            <person name="Carniel E."/>
            <person name="Larimer F.W."/>
            <person name="Lamerdin J."/>
            <person name="Stoutland P.O."/>
            <person name="Regala W.M."/>
            <person name="Georgescu A.M."/>
            <person name="Vergez L.M."/>
            <person name="Land M.L."/>
            <person name="Motin V.L."/>
            <person name="Brubaker R.R."/>
            <person name="Fowler J."/>
            <person name="Hinnebusch J."/>
            <person name="Marceau M."/>
            <person name="Medigue C."/>
            <person name="Simonet M."/>
            <person name="Chenal-Francisque V."/>
            <person name="Souza B."/>
            <person name="Dacheux D."/>
            <person name="Elliott J.M."/>
            <person name="Derbise A."/>
            <person name="Hauser L.J."/>
            <person name="Garcia E."/>
        </authorList>
    </citation>
    <scope>NUCLEOTIDE SEQUENCE [LARGE SCALE GENOMIC DNA]</scope>
    <source>
        <strain evidence="5">IP32953</strain>
    </source>
</reference>
<dbReference type="SUPFAM" id="SSF51445">
    <property type="entry name" value="(Trans)glycosidases"/>
    <property type="match status" value="1"/>
</dbReference>
<dbReference type="InterPro" id="IPR052177">
    <property type="entry name" value="Divisome_Glycosyl_Hydrolase"/>
</dbReference>
<dbReference type="Proteomes" id="UP000001011">
    <property type="component" value="Chromosome"/>
</dbReference>
<dbReference type="AlphaFoldDB" id="Q669B7"/>
<dbReference type="InterPro" id="IPR003790">
    <property type="entry name" value="GHL10"/>
</dbReference>
<dbReference type="KEGG" id="yps:YPTB2570"/>
<feature type="domain" description="Glycosyl hydrolase-like 10" evidence="3">
    <location>
        <begin position="43"/>
        <end position="377"/>
    </location>
</feature>
<evidence type="ECO:0000256" key="2">
    <source>
        <dbReference type="SAM" id="SignalP"/>
    </source>
</evidence>
<dbReference type="KEGG" id="ypo:BZ17_4068"/>
<dbReference type="EMBL" id="BX936398">
    <property type="protein sequence ID" value="CAH21808.1"/>
    <property type="molecule type" value="Genomic_DNA"/>
</dbReference>
<sequence precursor="true">MLLHLKGSHRFISLMLCALLLAGCGHQRMPEKPVSPVGKEEPVRGVWLTTVLRLDWPSLSSINASSDSIRISTQKKELTDTLDDLVKNGVNTLFFQVKPDGSALYHSAILPWSDVLTGVTGQDPGYDPLAFAVSEAHKRGLKIHAWLNPYRVSMDTRPETSASLERTLSSSPASVYALHKDWIRTANGRFVLDPGLPEVRHWITNIVAELVKNYDIDGIQFDDYFYYETPSSRLDDDATYQKYGQSFSDKANWRRNNTLLLIKQVSSTVRSLKPEIEFGVSPAGVWRNQADDPLGSETQAGSPSYDTAYADTRLWVQDGLLDYIAPQLYWTHSQKKVKYDTLATWWADTVRHSHTKLYIGVALYKVGQPSQTEPDWVLEGGVPELKRQLDLNDTLPEISGTILFREAFLRQPQTEEAVKYLKSRWRNGNHKTQP</sequence>
<dbReference type="PANTHER" id="PTHR43405">
    <property type="entry name" value="GLYCOSYL HYDROLASE DIGH"/>
    <property type="match status" value="1"/>
</dbReference>
<dbReference type="GeneID" id="49785426"/>
<keyword evidence="4" id="KW-0449">Lipoprotein</keyword>
<keyword evidence="1 2" id="KW-0732">Signal</keyword>
<feature type="signal peptide" evidence="2">
    <location>
        <begin position="1"/>
        <end position="22"/>
    </location>
</feature>
<dbReference type="PROSITE" id="PS51257">
    <property type="entry name" value="PROKAR_LIPOPROTEIN"/>
    <property type="match status" value="1"/>
</dbReference>
<evidence type="ECO:0000313" key="5">
    <source>
        <dbReference type="Proteomes" id="UP000001011"/>
    </source>
</evidence>
<protein>
    <submittedName>
        <fullName evidence="4">Putative lipoprotein</fullName>
    </submittedName>
</protein>